<accession>A0ABU5ZQE2</accession>
<evidence type="ECO:0000313" key="2">
    <source>
        <dbReference type="EMBL" id="MEB3104116.1"/>
    </source>
</evidence>
<evidence type="ECO:0000313" key="3">
    <source>
        <dbReference type="Proteomes" id="UP001310386"/>
    </source>
</evidence>
<keyword evidence="3" id="KW-1185">Reference proteome</keyword>
<name>A0ABU5ZQE2_9BACL</name>
<dbReference type="EMBL" id="JAYJLD010000115">
    <property type="protein sequence ID" value="MEB3104116.1"/>
    <property type="molecule type" value="Genomic_DNA"/>
</dbReference>
<feature type="compositionally biased region" description="Gly residues" evidence="1">
    <location>
        <begin position="54"/>
        <end position="88"/>
    </location>
</feature>
<feature type="compositionally biased region" description="Polar residues" evidence="1">
    <location>
        <begin position="1"/>
        <end position="11"/>
    </location>
</feature>
<proteinExistence type="predicted"/>
<reference evidence="2" key="1">
    <citation type="submission" date="2023-12" db="EMBL/GenBank/DDBJ databases">
        <title>Fervidustalea candida gen. nov., sp. nov., a novel member of the family Paenibacillaceae isolated from a geothermal area.</title>
        <authorList>
            <person name="Li W.-J."/>
            <person name="Jiao J.-Y."/>
            <person name="Chen Y."/>
        </authorList>
    </citation>
    <scope>NUCLEOTIDE SEQUENCE</scope>
    <source>
        <strain evidence="2">SYSU GA230002</strain>
    </source>
</reference>
<protein>
    <submittedName>
        <fullName evidence="2">Uncharacterized protein</fullName>
    </submittedName>
</protein>
<feature type="region of interest" description="Disordered" evidence="1">
    <location>
        <begin position="1"/>
        <end position="102"/>
    </location>
</feature>
<sequence length="142" mass="14230">MPNESNIQPITHITHVTRKRNGNTCVSSAEDNESSGQVAVAAPDKSKPVQILSKGGGGGGGKSGGSSGGNSGKGNGNGNNGKGVGSCGGSTATGTDNALERGQGKKLGLYKKLQDQWAGQLQPGQLQPGNIEHILAVIDNIV</sequence>
<dbReference type="Proteomes" id="UP001310386">
    <property type="component" value="Unassembled WGS sequence"/>
</dbReference>
<organism evidence="2 3">
    <name type="scientific">Ferviditalea candida</name>
    <dbReference type="NCBI Taxonomy" id="3108399"/>
    <lineage>
        <taxon>Bacteria</taxon>
        <taxon>Bacillati</taxon>
        <taxon>Bacillota</taxon>
        <taxon>Bacilli</taxon>
        <taxon>Bacillales</taxon>
        <taxon>Paenibacillaceae</taxon>
        <taxon>Ferviditalea</taxon>
    </lineage>
</organism>
<feature type="non-terminal residue" evidence="2">
    <location>
        <position position="142"/>
    </location>
</feature>
<dbReference type="RefSeq" id="WP_371756239.1">
    <property type="nucleotide sequence ID" value="NZ_JAYJLD010000115.1"/>
</dbReference>
<feature type="compositionally biased region" description="Polar residues" evidence="1">
    <location>
        <begin position="22"/>
        <end position="37"/>
    </location>
</feature>
<gene>
    <name evidence="2" type="ORF">VF724_21145</name>
</gene>
<comment type="caution">
    <text evidence="2">The sequence shown here is derived from an EMBL/GenBank/DDBJ whole genome shotgun (WGS) entry which is preliminary data.</text>
</comment>
<evidence type="ECO:0000256" key="1">
    <source>
        <dbReference type="SAM" id="MobiDB-lite"/>
    </source>
</evidence>